<reference evidence="3" key="1">
    <citation type="journal article" date="2019" name="Int. J. Syst. Evol. Microbiol.">
        <title>The Global Catalogue of Microorganisms (GCM) 10K type strain sequencing project: providing services to taxonomists for standard genome sequencing and annotation.</title>
        <authorList>
            <consortium name="The Broad Institute Genomics Platform"/>
            <consortium name="The Broad Institute Genome Sequencing Center for Infectious Disease"/>
            <person name="Wu L."/>
            <person name="Ma J."/>
        </authorList>
    </citation>
    <scope>NUCLEOTIDE SEQUENCE [LARGE SCALE GENOMIC DNA]</scope>
    <source>
        <strain evidence="3">JCM 17224</strain>
    </source>
</reference>
<dbReference type="InterPro" id="IPR010982">
    <property type="entry name" value="Lambda_DNA-bd_dom_sf"/>
</dbReference>
<protein>
    <recommendedName>
        <fullName evidence="1">HTH cro/C1-type domain-containing protein</fullName>
    </recommendedName>
</protein>
<dbReference type="CDD" id="cd00093">
    <property type="entry name" value="HTH_XRE"/>
    <property type="match status" value="1"/>
</dbReference>
<dbReference type="EMBL" id="BAABDJ010000040">
    <property type="protein sequence ID" value="GAA4018972.1"/>
    <property type="molecule type" value="Genomic_DNA"/>
</dbReference>
<evidence type="ECO:0000313" key="3">
    <source>
        <dbReference type="Proteomes" id="UP001500567"/>
    </source>
</evidence>
<feature type="domain" description="HTH cro/C1-type" evidence="1">
    <location>
        <begin position="65"/>
        <end position="113"/>
    </location>
</feature>
<proteinExistence type="predicted"/>
<dbReference type="SMART" id="SM00530">
    <property type="entry name" value="HTH_XRE"/>
    <property type="match status" value="1"/>
</dbReference>
<gene>
    <name evidence="2" type="ORF">GCM10022408_36140</name>
</gene>
<dbReference type="Gene3D" id="1.10.260.40">
    <property type="entry name" value="lambda repressor-like DNA-binding domains"/>
    <property type="match status" value="1"/>
</dbReference>
<dbReference type="InterPro" id="IPR001387">
    <property type="entry name" value="Cro/C1-type_HTH"/>
</dbReference>
<accession>A0ABP7SZW2</accession>
<sequence>MNIASTSDYNVALAEFEQLALAGQKENMLRLIELRNAIDGYENAQGHEPAFPTSYAGRLELEMFKHRLKQKQLAVILGIPESRLSEILCGKRTPSLELVKKMHTELHIPANELLSLQ</sequence>
<dbReference type="SUPFAM" id="SSF47413">
    <property type="entry name" value="lambda repressor-like DNA-binding domains"/>
    <property type="match status" value="1"/>
</dbReference>
<keyword evidence="3" id="KW-1185">Reference proteome</keyword>
<dbReference type="PROSITE" id="PS50943">
    <property type="entry name" value="HTH_CROC1"/>
    <property type="match status" value="1"/>
</dbReference>
<dbReference type="Proteomes" id="UP001500567">
    <property type="component" value="Unassembled WGS sequence"/>
</dbReference>
<name>A0ABP7SZW2_9BACT</name>
<comment type="caution">
    <text evidence="2">The sequence shown here is derived from an EMBL/GenBank/DDBJ whole genome shotgun (WGS) entry which is preliminary data.</text>
</comment>
<organism evidence="2 3">
    <name type="scientific">Hymenobacter fastidiosus</name>
    <dbReference type="NCBI Taxonomy" id="486264"/>
    <lineage>
        <taxon>Bacteria</taxon>
        <taxon>Pseudomonadati</taxon>
        <taxon>Bacteroidota</taxon>
        <taxon>Cytophagia</taxon>
        <taxon>Cytophagales</taxon>
        <taxon>Hymenobacteraceae</taxon>
        <taxon>Hymenobacter</taxon>
    </lineage>
</organism>
<dbReference type="Pfam" id="PF01381">
    <property type="entry name" value="HTH_3"/>
    <property type="match status" value="1"/>
</dbReference>
<evidence type="ECO:0000313" key="2">
    <source>
        <dbReference type="EMBL" id="GAA4018972.1"/>
    </source>
</evidence>
<evidence type="ECO:0000259" key="1">
    <source>
        <dbReference type="PROSITE" id="PS50943"/>
    </source>
</evidence>